<organism evidence="7 8">
    <name type="scientific">Bacillus pseudomycoides</name>
    <dbReference type="NCBI Taxonomy" id="64104"/>
    <lineage>
        <taxon>Bacteria</taxon>
        <taxon>Bacillati</taxon>
        <taxon>Bacillota</taxon>
        <taxon>Bacilli</taxon>
        <taxon>Bacillales</taxon>
        <taxon>Bacillaceae</taxon>
        <taxon>Bacillus</taxon>
        <taxon>Bacillus cereus group</taxon>
    </lineage>
</organism>
<accession>A0A1Y3MCJ9</accession>
<dbReference type="PANTHER" id="PTHR43303">
    <property type="entry name" value="NADPH DEHYDROGENASE C23G7.10C-RELATED"/>
    <property type="match status" value="1"/>
</dbReference>
<evidence type="ECO:0000256" key="3">
    <source>
        <dbReference type="ARBA" id="ARBA00022643"/>
    </source>
</evidence>
<name>A0A1Y3MCJ9_9BACI</name>
<evidence type="ECO:0000256" key="4">
    <source>
        <dbReference type="ARBA" id="ARBA00022857"/>
    </source>
</evidence>
<dbReference type="Pfam" id="PF00724">
    <property type="entry name" value="Oxidored_FMN"/>
    <property type="match status" value="1"/>
</dbReference>
<protein>
    <recommendedName>
        <fullName evidence="6">NADH:flavin oxidoreductase/NADH oxidase N-terminal domain-containing protein</fullName>
    </recommendedName>
</protein>
<dbReference type="Proteomes" id="UP000195321">
    <property type="component" value="Unassembled WGS sequence"/>
</dbReference>
<dbReference type="EMBL" id="MWPX01000015">
    <property type="protein sequence ID" value="OUM48159.1"/>
    <property type="molecule type" value="Genomic_DNA"/>
</dbReference>
<comment type="cofactor">
    <cofactor evidence="1">
        <name>FMN</name>
        <dbReference type="ChEBI" id="CHEBI:58210"/>
    </cofactor>
</comment>
<dbReference type="Gene3D" id="3.20.20.70">
    <property type="entry name" value="Aldolase class I"/>
    <property type="match status" value="1"/>
</dbReference>
<evidence type="ECO:0000256" key="2">
    <source>
        <dbReference type="ARBA" id="ARBA00022630"/>
    </source>
</evidence>
<dbReference type="SUPFAM" id="SSF51395">
    <property type="entry name" value="FMN-linked oxidoreductases"/>
    <property type="match status" value="1"/>
</dbReference>
<reference evidence="7 8" key="1">
    <citation type="submission" date="2017-02" db="EMBL/GenBank/DDBJ databases">
        <title>Bacillus pseudomycoides isolate FSL K6-0042.</title>
        <authorList>
            <person name="Kovac J."/>
        </authorList>
    </citation>
    <scope>NUCLEOTIDE SEQUENCE [LARGE SCALE GENOMIC DNA]</scope>
    <source>
        <strain evidence="7 8">FSL K6-0042</strain>
    </source>
</reference>
<dbReference type="GO" id="GO:0010181">
    <property type="term" value="F:FMN binding"/>
    <property type="evidence" value="ECO:0007669"/>
    <property type="project" value="InterPro"/>
</dbReference>
<evidence type="ECO:0000313" key="7">
    <source>
        <dbReference type="EMBL" id="OUM48159.1"/>
    </source>
</evidence>
<dbReference type="InterPro" id="IPR044152">
    <property type="entry name" value="YqjM-like"/>
</dbReference>
<dbReference type="InterPro" id="IPR001155">
    <property type="entry name" value="OxRdtase_FMN_N"/>
</dbReference>
<gene>
    <name evidence="7" type="ORF">BW425_14615</name>
</gene>
<keyword evidence="2" id="KW-0285">Flavoprotein</keyword>
<keyword evidence="5" id="KW-0560">Oxidoreductase</keyword>
<evidence type="ECO:0000256" key="5">
    <source>
        <dbReference type="ARBA" id="ARBA00023002"/>
    </source>
</evidence>
<sequence>MYPGYQVPFVDKIRHEVNSKTTAVGLIESGKQAEEILRNQRADLIAIGRPLLVNPFWSVNASKSLKVEIDGPGVYKKYWYA</sequence>
<comment type="caution">
    <text evidence="7">The sequence shown here is derived from an EMBL/GenBank/DDBJ whole genome shotgun (WGS) entry which is preliminary data.</text>
</comment>
<keyword evidence="4" id="KW-0521">NADP</keyword>
<dbReference type="RefSeq" id="WP_016114048.1">
    <property type="nucleotide sequence ID" value="NZ_CP189809.1"/>
</dbReference>
<feature type="domain" description="NADH:flavin oxidoreductase/NADH oxidase N-terminal" evidence="6">
    <location>
        <begin position="5"/>
        <end position="66"/>
    </location>
</feature>
<evidence type="ECO:0000259" key="6">
    <source>
        <dbReference type="Pfam" id="PF00724"/>
    </source>
</evidence>
<dbReference type="GO" id="GO:0050661">
    <property type="term" value="F:NADP binding"/>
    <property type="evidence" value="ECO:0007669"/>
    <property type="project" value="InterPro"/>
</dbReference>
<proteinExistence type="predicted"/>
<evidence type="ECO:0000256" key="1">
    <source>
        <dbReference type="ARBA" id="ARBA00001917"/>
    </source>
</evidence>
<dbReference type="PANTHER" id="PTHR43303:SF4">
    <property type="entry name" value="NADPH DEHYDROGENASE C23G7.10C-RELATED"/>
    <property type="match status" value="1"/>
</dbReference>
<keyword evidence="3" id="KW-0288">FMN</keyword>
<evidence type="ECO:0000313" key="8">
    <source>
        <dbReference type="Proteomes" id="UP000195321"/>
    </source>
</evidence>
<dbReference type="GO" id="GO:0003959">
    <property type="term" value="F:NADPH dehydrogenase activity"/>
    <property type="evidence" value="ECO:0007669"/>
    <property type="project" value="InterPro"/>
</dbReference>
<dbReference type="InterPro" id="IPR013785">
    <property type="entry name" value="Aldolase_TIM"/>
</dbReference>
<dbReference type="AlphaFoldDB" id="A0A1Y3MCJ9"/>